<gene>
    <name evidence="3" type="ORF">NPX13_g3782</name>
</gene>
<reference evidence="3" key="1">
    <citation type="submission" date="2022-07" db="EMBL/GenBank/DDBJ databases">
        <title>Genome Sequence of Xylaria arbuscula.</title>
        <authorList>
            <person name="Buettner E."/>
        </authorList>
    </citation>
    <scope>NUCLEOTIDE SEQUENCE</scope>
    <source>
        <strain evidence="3">VT107</strain>
    </source>
</reference>
<name>A0A9W8NGM6_9PEZI</name>
<feature type="domain" description="DUF7708" evidence="2">
    <location>
        <begin position="119"/>
        <end position="253"/>
    </location>
</feature>
<feature type="region of interest" description="Disordered" evidence="1">
    <location>
        <begin position="1"/>
        <end position="25"/>
    </location>
</feature>
<keyword evidence="4" id="KW-1185">Reference proteome</keyword>
<feature type="compositionally biased region" description="Polar residues" evidence="1">
    <location>
        <begin position="15"/>
        <end position="25"/>
    </location>
</feature>
<dbReference type="Pfam" id="PF24809">
    <property type="entry name" value="DUF7708"/>
    <property type="match status" value="1"/>
</dbReference>
<dbReference type="InterPro" id="IPR056125">
    <property type="entry name" value="DUF7708"/>
</dbReference>
<comment type="caution">
    <text evidence="3">The sequence shown here is derived from an EMBL/GenBank/DDBJ whole genome shotgun (WGS) entry which is preliminary data.</text>
</comment>
<dbReference type="EMBL" id="JANPWZ010000491">
    <property type="protein sequence ID" value="KAJ3576205.1"/>
    <property type="molecule type" value="Genomic_DNA"/>
</dbReference>
<evidence type="ECO:0000256" key="1">
    <source>
        <dbReference type="SAM" id="MobiDB-lite"/>
    </source>
</evidence>
<dbReference type="Proteomes" id="UP001148614">
    <property type="component" value="Unassembled WGS sequence"/>
</dbReference>
<evidence type="ECO:0000313" key="3">
    <source>
        <dbReference type="EMBL" id="KAJ3576205.1"/>
    </source>
</evidence>
<organism evidence="3 4">
    <name type="scientific">Xylaria arbuscula</name>
    <dbReference type="NCBI Taxonomy" id="114810"/>
    <lineage>
        <taxon>Eukaryota</taxon>
        <taxon>Fungi</taxon>
        <taxon>Dikarya</taxon>
        <taxon>Ascomycota</taxon>
        <taxon>Pezizomycotina</taxon>
        <taxon>Sordariomycetes</taxon>
        <taxon>Xylariomycetidae</taxon>
        <taxon>Xylariales</taxon>
        <taxon>Xylariaceae</taxon>
        <taxon>Xylaria</taxon>
    </lineage>
</organism>
<sequence>MRVPSPTLHNHKDNPQNSSLKQSFNVRDGDYDCQEIRPARGALEGAQDFLSNLLPRLGAKVRIEFDSIINHNKGSRKSGKESEEELIRMNEMRSAGDALSQRRSRGFHKGATRLQDLTVTFNQFLRAYSGVVSIVQNADAQFGNVAFAALSLLFATLKAKAEEEASIQSCMLHISDRMPDFEVYSRIYPDPKLGLMLSEAYRDVIIFARKATIYFQAHGSVRYLRQFRRVAEFQLMEKQMRDTSNRISEKCNVLLAEKIDHLANENKMLLDRENERVIREMVKSLKLEDYRTEDMHRNLEEEQLILRHQSGSNRRLQRMDAQHFLDTIDGQRWEHPGRVLMLLFGRNEKSSSSNHSWLSLVATELAEKHFKAGDSIAYESLDRGSTLQRTLSRLIFQLLERNPALVQQAEDYREIQSQIDLNGKPYERDSVVEGLRKALIRIIDRHNSPVYIILNRLELCEMQSEESCTEYLATMLSLARDTRKELKVMIIVKSELWDFKKNENEFRSFEGEMFCKVRMDQGRSSANYLN</sequence>
<evidence type="ECO:0000259" key="2">
    <source>
        <dbReference type="Pfam" id="PF24809"/>
    </source>
</evidence>
<protein>
    <recommendedName>
        <fullName evidence="2">DUF7708 domain-containing protein</fullName>
    </recommendedName>
</protein>
<evidence type="ECO:0000313" key="4">
    <source>
        <dbReference type="Proteomes" id="UP001148614"/>
    </source>
</evidence>
<dbReference type="AlphaFoldDB" id="A0A9W8NGM6"/>
<accession>A0A9W8NGM6</accession>
<dbReference type="VEuPathDB" id="FungiDB:F4678DRAFT_463703"/>
<proteinExistence type="predicted"/>